<sequence length="73" mass="8238">MIAFILCVVQPGAEEDVIEKISNMKNVIEVHELYGEYDMIVKVNVKELGELDILTSSIRRVPGVQMTSTMIKK</sequence>
<dbReference type="Pfam" id="PF01037">
    <property type="entry name" value="AsnC_trans_reg"/>
    <property type="match status" value="1"/>
</dbReference>
<reference evidence="2 3" key="1">
    <citation type="journal article" date="2016" name="ISME J.">
        <title>Chasing the elusive Euryarchaeota class WSA2: genomes reveal a uniquely fastidious methyl-reducing methanogen.</title>
        <authorList>
            <person name="Nobu M.K."/>
            <person name="Narihiro T."/>
            <person name="Kuroda K."/>
            <person name="Mei R."/>
            <person name="Liu W.T."/>
        </authorList>
    </citation>
    <scope>NUCLEOTIDE SEQUENCE [LARGE SCALE GENOMIC DNA]</scope>
    <source>
        <strain evidence="2">U1lsi0528_Bin089</strain>
    </source>
</reference>
<dbReference type="SUPFAM" id="SSF54909">
    <property type="entry name" value="Dimeric alpha+beta barrel"/>
    <property type="match status" value="1"/>
</dbReference>
<gene>
    <name evidence="2" type="ORF">AMQ74_01555</name>
</gene>
<organism evidence="2 3">
    <name type="scientific">Candidatus Methanofastidiosum methylothiophilum</name>
    <dbReference type="NCBI Taxonomy" id="1705564"/>
    <lineage>
        <taxon>Archaea</taxon>
        <taxon>Methanobacteriati</taxon>
        <taxon>Methanobacteriota</taxon>
        <taxon>Stenosarchaea group</taxon>
        <taxon>Candidatus Methanofastidiosia</taxon>
        <taxon>Candidatus Methanofastidiosales</taxon>
        <taxon>Candidatus Methanofastidiosaceae</taxon>
        <taxon>Candidatus Methanofastidiosum</taxon>
    </lineage>
</organism>
<name>A0A150IV31_9EURY</name>
<dbReference type="EMBL" id="LNGD01000129">
    <property type="protein sequence ID" value="KYC48857.1"/>
    <property type="molecule type" value="Genomic_DNA"/>
</dbReference>
<dbReference type="AlphaFoldDB" id="A0A150IV31"/>
<evidence type="ECO:0000259" key="1">
    <source>
        <dbReference type="Pfam" id="PF01037"/>
    </source>
</evidence>
<accession>A0A150IV31</accession>
<evidence type="ECO:0000313" key="2">
    <source>
        <dbReference type="EMBL" id="KYC48857.1"/>
    </source>
</evidence>
<feature type="domain" description="Transcription regulator AsnC/Lrp ligand binding" evidence="1">
    <location>
        <begin position="10"/>
        <end position="71"/>
    </location>
</feature>
<dbReference type="InterPro" id="IPR011008">
    <property type="entry name" value="Dimeric_a/b-barrel"/>
</dbReference>
<dbReference type="Proteomes" id="UP000075578">
    <property type="component" value="Unassembled WGS sequence"/>
</dbReference>
<protein>
    <submittedName>
        <fullName evidence="2">Putative HTH-type transcriptional regulator</fullName>
    </submittedName>
</protein>
<dbReference type="Gene3D" id="3.30.70.920">
    <property type="match status" value="1"/>
</dbReference>
<evidence type="ECO:0000313" key="3">
    <source>
        <dbReference type="Proteomes" id="UP000075578"/>
    </source>
</evidence>
<comment type="caution">
    <text evidence="2">The sequence shown here is derived from an EMBL/GenBank/DDBJ whole genome shotgun (WGS) entry which is preliminary data.</text>
</comment>
<proteinExistence type="predicted"/>
<dbReference type="InterPro" id="IPR019887">
    <property type="entry name" value="Tscrpt_reg_AsnC/Lrp_C"/>
</dbReference>